<dbReference type="PANTHER" id="PTHR46796">
    <property type="entry name" value="HTH-TYPE TRANSCRIPTIONAL ACTIVATOR RHAS-RELATED"/>
    <property type="match status" value="1"/>
</dbReference>
<keyword evidence="2" id="KW-0238">DNA-binding</keyword>
<evidence type="ECO:0000259" key="5">
    <source>
        <dbReference type="PROSITE" id="PS01124"/>
    </source>
</evidence>
<keyword evidence="1" id="KW-0805">Transcription regulation</keyword>
<accession>A0A2S3UK44</accession>
<dbReference type="Proteomes" id="UP000236959">
    <property type="component" value="Unassembled WGS sequence"/>
</dbReference>
<feature type="compositionally biased region" description="Basic and acidic residues" evidence="4">
    <location>
        <begin position="8"/>
        <end position="22"/>
    </location>
</feature>
<dbReference type="SMART" id="SM00342">
    <property type="entry name" value="HTH_ARAC"/>
    <property type="match status" value="1"/>
</dbReference>
<dbReference type="EMBL" id="PPCN01000018">
    <property type="protein sequence ID" value="POF28031.1"/>
    <property type="molecule type" value="Genomic_DNA"/>
</dbReference>
<dbReference type="InterPro" id="IPR050204">
    <property type="entry name" value="AraC_XylS_family_regulators"/>
</dbReference>
<dbReference type="Pfam" id="PF12833">
    <property type="entry name" value="HTH_18"/>
    <property type="match status" value="1"/>
</dbReference>
<evidence type="ECO:0000256" key="3">
    <source>
        <dbReference type="ARBA" id="ARBA00023163"/>
    </source>
</evidence>
<comment type="caution">
    <text evidence="6">The sequence shown here is derived from an EMBL/GenBank/DDBJ whole genome shotgun (WGS) entry which is preliminary data.</text>
</comment>
<keyword evidence="7" id="KW-1185">Reference proteome</keyword>
<evidence type="ECO:0000256" key="2">
    <source>
        <dbReference type="ARBA" id="ARBA00023125"/>
    </source>
</evidence>
<sequence>MRAIFSRETAKMPKRTPEDIVDRQAPAILSGTDGTGKSASENGVFQSAVIEDPAVQALLQPWVEMECHQLSHGGTVARLDSLDLGTHQVVRERQETSIHKLGATPPDFCTLSFCMKARRSRFAEHCAEEGETIFFMPGNVEFDVFVPAGGETAYVGFSQEQFLQGARILNPGFWEKPPKGVVPLTACRRSELKSAVDLWLRTAREAAGRGAPLDPDVVRGHLLQTVLQIATVTEEDIAPTINERLRALQIGRTARSFVDESLDTGELPTLVGICAALGVSERTLRYAFREYVGLSPVAYLRARRLSRVRAVLAASDPQDVTITQVAMRYGFLHLGRFAGDYRLMFGEMPSMTLAS</sequence>
<evidence type="ECO:0000313" key="6">
    <source>
        <dbReference type="EMBL" id="POF28031.1"/>
    </source>
</evidence>
<reference evidence="6 7" key="1">
    <citation type="submission" date="2018-01" db="EMBL/GenBank/DDBJ databases">
        <title>Genomic Encyclopedia of Archaeal and Bacterial Type Strains, Phase II (KMG-II): from individual species to whole genera.</title>
        <authorList>
            <person name="Goeker M."/>
        </authorList>
    </citation>
    <scope>NUCLEOTIDE SEQUENCE [LARGE SCALE GENOMIC DNA]</scope>
    <source>
        <strain evidence="6 7">DSM 17023</strain>
    </source>
</reference>
<proteinExistence type="predicted"/>
<feature type="region of interest" description="Disordered" evidence="4">
    <location>
        <begin position="1"/>
        <end position="40"/>
    </location>
</feature>
<organism evidence="6 7">
    <name type="scientific">Roseibium marinum</name>
    <dbReference type="NCBI Taxonomy" id="281252"/>
    <lineage>
        <taxon>Bacteria</taxon>
        <taxon>Pseudomonadati</taxon>
        <taxon>Pseudomonadota</taxon>
        <taxon>Alphaproteobacteria</taxon>
        <taxon>Hyphomicrobiales</taxon>
        <taxon>Stappiaceae</taxon>
        <taxon>Roseibium</taxon>
    </lineage>
</organism>
<dbReference type="GO" id="GO:0043565">
    <property type="term" value="F:sequence-specific DNA binding"/>
    <property type="evidence" value="ECO:0007669"/>
    <property type="project" value="InterPro"/>
</dbReference>
<evidence type="ECO:0000256" key="1">
    <source>
        <dbReference type="ARBA" id="ARBA00023015"/>
    </source>
</evidence>
<gene>
    <name evidence="6" type="ORF">CLV41_11835</name>
</gene>
<dbReference type="PROSITE" id="PS01124">
    <property type="entry name" value="HTH_ARAC_FAMILY_2"/>
    <property type="match status" value="1"/>
</dbReference>
<keyword evidence="3" id="KW-0804">Transcription</keyword>
<protein>
    <submittedName>
        <fullName evidence="6">AraC family ethanolamine operon transcriptional activator</fullName>
    </submittedName>
</protein>
<dbReference type="AlphaFoldDB" id="A0A2S3UK44"/>
<name>A0A2S3UK44_9HYPH</name>
<dbReference type="GO" id="GO:0003700">
    <property type="term" value="F:DNA-binding transcription factor activity"/>
    <property type="evidence" value="ECO:0007669"/>
    <property type="project" value="InterPro"/>
</dbReference>
<feature type="domain" description="HTH araC/xylS-type" evidence="5">
    <location>
        <begin position="252"/>
        <end position="355"/>
    </location>
</feature>
<evidence type="ECO:0000256" key="4">
    <source>
        <dbReference type="SAM" id="MobiDB-lite"/>
    </source>
</evidence>
<dbReference type="Gene3D" id="1.10.10.60">
    <property type="entry name" value="Homeodomain-like"/>
    <property type="match status" value="1"/>
</dbReference>
<dbReference type="InterPro" id="IPR018060">
    <property type="entry name" value="HTH_AraC"/>
</dbReference>
<evidence type="ECO:0000313" key="7">
    <source>
        <dbReference type="Proteomes" id="UP000236959"/>
    </source>
</evidence>